<dbReference type="AlphaFoldDB" id="X6L9B1"/>
<keyword evidence="2" id="KW-1185">Reference proteome</keyword>
<proteinExistence type="predicted"/>
<reference evidence="1 2" key="1">
    <citation type="journal article" date="2013" name="Curr. Biol.">
        <title>The Genome of the Foraminiferan Reticulomyxa filosa.</title>
        <authorList>
            <person name="Glockner G."/>
            <person name="Hulsmann N."/>
            <person name="Schleicher M."/>
            <person name="Noegel A.A."/>
            <person name="Eichinger L."/>
            <person name="Gallinger C."/>
            <person name="Pawlowski J."/>
            <person name="Sierra R."/>
            <person name="Euteneuer U."/>
            <person name="Pillet L."/>
            <person name="Moustafa A."/>
            <person name="Platzer M."/>
            <person name="Groth M."/>
            <person name="Szafranski K."/>
            <person name="Schliwa M."/>
        </authorList>
    </citation>
    <scope>NUCLEOTIDE SEQUENCE [LARGE SCALE GENOMIC DNA]</scope>
</reference>
<protein>
    <submittedName>
        <fullName evidence="1">Uncharacterized protein</fullName>
    </submittedName>
</protein>
<comment type="caution">
    <text evidence="1">The sequence shown here is derived from an EMBL/GenBank/DDBJ whole genome shotgun (WGS) entry which is preliminary data.</text>
</comment>
<evidence type="ECO:0000313" key="2">
    <source>
        <dbReference type="Proteomes" id="UP000023152"/>
    </source>
</evidence>
<name>X6L9B1_RETFI</name>
<evidence type="ECO:0000313" key="1">
    <source>
        <dbReference type="EMBL" id="ETN98123.1"/>
    </source>
</evidence>
<sequence>MEDSICGFIDKPIFTFSAKVLKENLQRAFYYLIFPSFRHVLSKIKHEFAESNVLLEPVHSMMIERLKQAKNQMADGYTLYEILKKGLYKKLLQSKNGQQYSFIQNCKHVVDSLITSGWIQVLLALCENCYLEAALDSLKKPLLLSIFVSSGRNKQFVPISHHEYIPDKNLHFFKVKMLYKAQFPFSWNFHTWFVKQIQAGCSWWSEPVSNLERVMNSSGEPFSLLNNCEERECAMYTKDVIRGMFHRYISVQANDDIPNIAKGIIFWIGIIMEKKRSKVNIPLIEVTLYQMKDVIESYLQLLSLCDTQIRSSIEQLFNGKYSPLVQLIKVTLKLSEYFLWHPSQTDNKDNIPRKIHLACDALQSIASFLHQQCSKEGEYQEFLSVYRQLQMKNFGLKYFWTIDCYLISSNETMNTLNLAKQGFATKDTFAQIINSIIESHSLSVSLMRKIIYFIRDSLHIVQQMEPLDEQTTQLMFQNVIGYIICRIEELPRENSVNVLVLQALELFLAKVKEIDPTFLEKYGCRNASLNRVYERMLMNQKNLDCKIVPNPNPNSIKKIEAITKLKIQLTEYINFLCRSETTGELSAYETFKSTLDKISEALSYFKSNKAQFGDVSDLYEQYLHIWFLRQCCILKGPCWTQNFFTQSEIRKKYHIFASKKQSCVFSELEPGDMCEWLGAPFSKAFADKYNYFKQKLSSANTIKSCVINAKKDLIPLFIAALSVATSSTNPDKRLNTSCVFLQYHTINYTTFVAIFLSC</sequence>
<accession>X6L9B1</accession>
<organism evidence="1 2">
    <name type="scientific">Reticulomyxa filosa</name>
    <dbReference type="NCBI Taxonomy" id="46433"/>
    <lineage>
        <taxon>Eukaryota</taxon>
        <taxon>Sar</taxon>
        <taxon>Rhizaria</taxon>
        <taxon>Retaria</taxon>
        <taxon>Foraminifera</taxon>
        <taxon>Monothalamids</taxon>
        <taxon>Reticulomyxidae</taxon>
        <taxon>Reticulomyxa</taxon>
    </lineage>
</organism>
<dbReference type="Proteomes" id="UP000023152">
    <property type="component" value="Unassembled WGS sequence"/>
</dbReference>
<gene>
    <name evidence="1" type="ORF">RFI_39395</name>
</gene>
<dbReference type="EMBL" id="ASPP01047572">
    <property type="protein sequence ID" value="ETN98123.1"/>
    <property type="molecule type" value="Genomic_DNA"/>
</dbReference>